<proteinExistence type="predicted"/>
<comment type="caution">
    <text evidence="1">The sequence shown here is derived from an EMBL/GenBank/DDBJ whole genome shotgun (WGS) entry which is preliminary data.</text>
</comment>
<evidence type="ECO:0000313" key="1">
    <source>
        <dbReference type="EMBL" id="RUQ61252.1"/>
    </source>
</evidence>
<accession>A0A433IZM6</accession>
<gene>
    <name evidence="1" type="ORF">EJ913_29955</name>
</gene>
<name>A0A433IZM6_9PROT</name>
<organism evidence="1 2">
    <name type="scientific">Azospirillum doebereinerae</name>
    <dbReference type="NCBI Taxonomy" id="92933"/>
    <lineage>
        <taxon>Bacteria</taxon>
        <taxon>Pseudomonadati</taxon>
        <taxon>Pseudomonadota</taxon>
        <taxon>Alphaproteobacteria</taxon>
        <taxon>Rhodospirillales</taxon>
        <taxon>Azospirillaceae</taxon>
        <taxon>Azospirillum</taxon>
    </lineage>
</organism>
<dbReference type="OrthoDB" id="8450379at2"/>
<protein>
    <submittedName>
        <fullName evidence="1">Uncharacterized protein</fullName>
    </submittedName>
</protein>
<dbReference type="Proteomes" id="UP000280346">
    <property type="component" value="Unassembled WGS sequence"/>
</dbReference>
<dbReference type="AlphaFoldDB" id="A0A433IZM6"/>
<keyword evidence="2" id="KW-1185">Reference proteome</keyword>
<sequence length="61" mass="6839">MAQYDIRPDAEGTGWTVFNVETGHPAFINDAPQIGMRLIDADDLAELLTFVESRRVARPLH</sequence>
<reference evidence="1 2" key="1">
    <citation type="submission" date="2018-12" db="EMBL/GenBank/DDBJ databases">
        <authorList>
            <person name="Yang Y."/>
        </authorList>
    </citation>
    <scope>NUCLEOTIDE SEQUENCE [LARGE SCALE GENOMIC DNA]</scope>
    <source>
        <strain evidence="1 2">GSF71</strain>
    </source>
</reference>
<dbReference type="EMBL" id="RZIJ01000047">
    <property type="protein sequence ID" value="RUQ61252.1"/>
    <property type="molecule type" value="Genomic_DNA"/>
</dbReference>
<evidence type="ECO:0000313" key="2">
    <source>
        <dbReference type="Proteomes" id="UP000280346"/>
    </source>
</evidence>